<reference evidence="1" key="1">
    <citation type="submission" date="2022-07" db="EMBL/GenBank/DDBJ databases">
        <title>Phylogenomic reconstructions and comparative analyses of Kickxellomycotina fungi.</title>
        <authorList>
            <person name="Reynolds N.K."/>
            <person name="Stajich J.E."/>
            <person name="Barry K."/>
            <person name="Grigoriev I.V."/>
            <person name="Crous P."/>
            <person name="Smith M.E."/>
        </authorList>
    </citation>
    <scope>NUCLEOTIDE SEQUENCE</scope>
    <source>
        <strain evidence="1">Benny 63K</strain>
    </source>
</reference>
<sequence length="119" mass="12915">MTSATQADSAPQKSTGILQDVVNSIFEPGVNRGVLVVMNCAFAGLFLILFYLVIATRFNIHVCALTVIAGLLFASIQWFIKELSASRANSPTSKDKKSDDKLVSKSKASSVKKNKHKKL</sequence>
<keyword evidence="2" id="KW-1185">Reference proteome</keyword>
<evidence type="ECO:0000313" key="1">
    <source>
        <dbReference type="EMBL" id="KAJ1900451.1"/>
    </source>
</evidence>
<evidence type="ECO:0000313" key="2">
    <source>
        <dbReference type="Proteomes" id="UP001150581"/>
    </source>
</evidence>
<comment type="caution">
    <text evidence="1">The sequence shown here is derived from an EMBL/GenBank/DDBJ whole genome shotgun (WGS) entry which is preliminary data.</text>
</comment>
<dbReference type="Proteomes" id="UP001150581">
    <property type="component" value="Unassembled WGS sequence"/>
</dbReference>
<gene>
    <name evidence="1" type="ORF">LPJ66_001469</name>
</gene>
<accession>A0ACC1IT56</accession>
<proteinExistence type="predicted"/>
<dbReference type="EMBL" id="JANBPG010000080">
    <property type="protein sequence ID" value="KAJ1900451.1"/>
    <property type="molecule type" value="Genomic_DNA"/>
</dbReference>
<name>A0ACC1IT56_9FUNG</name>
<organism evidence="1 2">
    <name type="scientific">Kickxella alabastrina</name>
    <dbReference type="NCBI Taxonomy" id="61397"/>
    <lineage>
        <taxon>Eukaryota</taxon>
        <taxon>Fungi</taxon>
        <taxon>Fungi incertae sedis</taxon>
        <taxon>Zoopagomycota</taxon>
        <taxon>Kickxellomycotina</taxon>
        <taxon>Kickxellomycetes</taxon>
        <taxon>Kickxellales</taxon>
        <taxon>Kickxellaceae</taxon>
        <taxon>Kickxella</taxon>
    </lineage>
</organism>
<protein>
    <submittedName>
        <fullName evidence="1">Uncharacterized protein</fullName>
    </submittedName>
</protein>